<evidence type="ECO:0000313" key="9">
    <source>
        <dbReference type="EMBL" id="TQM14020.1"/>
    </source>
</evidence>
<dbReference type="EMBL" id="VFPA01000001">
    <property type="protein sequence ID" value="TQM14020.1"/>
    <property type="molecule type" value="Genomic_DNA"/>
</dbReference>
<dbReference type="GO" id="GO:0005886">
    <property type="term" value="C:plasma membrane"/>
    <property type="evidence" value="ECO:0007669"/>
    <property type="project" value="UniProtKB-SubCell"/>
</dbReference>
<feature type="transmembrane region" description="Helical" evidence="8">
    <location>
        <begin position="243"/>
        <end position="265"/>
    </location>
</feature>
<feature type="transmembrane region" description="Helical" evidence="8">
    <location>
        <begin position="482"/>
        <end position="506"/>
    </location>
</feature>
<accession>A0A543DXF9</accession>
<feature type="transmembrane region" description="Helical" evidence="8">
    <location>
        <begin position="23"/>
        <end position="45"/>
    </location>
</feature>
<feature type="transmembrane region" description="Helical" evidence="8">
    <location>
        <begin position="277"/>
        <end position="300"/>
    </location>
</feature>
<proteinExistence type="inferred from homology"/>
<organism evidence="9 10">
    <name type="scientific">Pseudonocardia kunmingensis</name>
    <dbReference type="NCBI Taxonomy" id="630975"/>
    <lineage>
        <taxon>Bacteria</taxon>
        <taxon>Bacillati</taxon>
        <taxon>Actinomycetota</taxon>
        <taxon>Actinomycetes</taxon>
        <taxon>Pseudonocardiales</taxon>
        <taxon>Pseudonocardiaceae</taxon>
        <taxon>Pseudonocardia</taxon>
    </lineage>
</organism>
<feature type="transmembrane region" description="Helical" evidence="8">
    <location>
        <begin position="104"/>
        <end position="125"/>
    </location>
</feature>
<keyword evidence="4" id="KW-1003">Cell membrane</keyword>
<dbReference type="AlphaFoldDB" id="A0A543DXF9"/>
<keyword evidence="7 8" id="KW-0472">Membrane</keyword>
<protein>
    <submittedName>
        <fullName evidence="9">Choline/carnitine/betaine transport</fullName>
    </submittedName>
</protein>
<evidence type="ECO:0000256" key="6">
    <source>
        <dbReference type="ARBA" id="ARBA00022989"/>
    </source>
</evidence>
<comment type="caution">
    <text evidence="9">The sequence shown here is derived from an EMBL/GenBank/DDBJ whole genome shotgun (WGS) entry which is preliminary data.</text>
</comment>
<dbReference type="PANTHER" id="PTHR30047:SF7">
    <property type="entry name" value="HIGH-AFFINITY CHOLINE TRANSPORT PROTEIN"/>
    <property type="match status" value="1"/>
</dbReference>
<dbReference type="NCBIfam" id="TIGR00842">
    <property type="entry name" value="bcct"/>
    <property type="match status" value="1"/>
</dbReference>
<reference evidence="9 10" key="1">
    <citation type="submission" date="2019-06" db="EMBL/GenBank/DDBJ databases">
        <title>Sequencing the genomes of 1000 actinobacteria strains.</title>
        <authorList>
            <person name="Klenk H.-P."/>
        </authorList>
    </citation>
    <scope>NUCLEOTIDE SEQUENCE [LARGE SCALE GENOMIC DNA]</scope>
    <source>
        <strain evidence="9 10">DSM 45301</strain>
    </source>
</reference>
<sequence length="526" mass="55692">MSVEESEQGAPQRPAAAGWRSGVDLPVAVAAVALTLLFLLAGLLFTDEVRVGASHIYTFIAEKFGWVYVLSTAGFVAFILFIGFSRYGRIRLGSADSRPEYSSFSWISMMFALGVGIGLIFYGAAEPALLYTAPPPGGPAPRTDEAATVAMQYSLFHWGLHVWAFFGVAGLALAYSVHNKGRPSLVTSTLRSLLGSRTETATGRAIDTWVIVTTLVGNAVTLGLGTLQIVAGLGFVAGLQRSTWLLVVVVGVLTVGFLFSAVAGVDRGIKRLADFNSLLAMALLVYLFVLGPIAFILNLMSEVIGGYLFNLIPMAFETGAFDDGTWMQNWTVFFWAWGISWAPYVGSFLAKISRGRTIKEYVLGVLVAPTVATVVWFAVVGGTALNLQLTGQRDVGAAAAESPQAALFTVLEEFPASTVTSIAVIILAAVFFVSGADAGAIVLGTFSSKGDPDPHRWLVLVFGTLIGLVALALLVIGGLDALQWGAIVAASPFVLILVAMCAGLMVDLRRDVRADPALAPRTRGRA</sequence>
<evidence type="ECO:0000256" key="2">
    <source>
        <dbReference type="ARBA" id="ARBA00005658"/>
    </source>
</evidence>
<dbReference type="GO" id="GO:0022857">
    <property type="term" value="F:transmembrane transporter activity"/>
    <property type="evidence" value="ECO:0007669"/>
    <property type="project" value="InterPro"/>
</dbReference>
<feature type="transmembrane region" description="Helical" evidence="8">
    <location>
        <begin position="362"/>
        <end position="385"/>
    </location>
</feature>
<feature type="transmembrane region" description="Helical" evidence="8">
    <location>
        <begin position="209"/>
        <end position="237"/>
    </location>
</feature>
<dbReference type="Proteomes" id="UP000315677">
    <property type="component" value="Unassembled WGS sequence"/>
</dbReference>
<evidence type="ECO:0000256" key="3">
    <source>
        <dbReference type="ARBA" id="ARBA00022448"/>
    </source>
</evidence>
<evidence type="ECO:0000256" key="1">
    <source>
        <dbReference type="ARBA" id="ARBA00004651"/>
    </source>
</evidence>
<evidence type="ECO:0000256" key="7">
    <source>
        <dbReference type="ARBA" id="ARBA00023136"/>
    </source>
</evidence>
<feature type="transmembrane region" description="Helical" evidence="8">
    <location>
        <begin position="457"/>
        <end position="476"/>
    </location>
</feature>
<keyword evidence="10" id="KW-1185">Reference proteome</keyword>
<dbReference type="RefSeq" id="WP_142048148.1">
    <property type="nucleotide sequence ID" value="NZ_VFPA01000001.1"/>
</dbReference>
<comment type="similarity">
    <text evidence="2">Belongs to the BCCT transporter (TC 2.A.15) family.</text>
</comment>
<evidence type="ECO:0000256" key="8">
    <source>
        <dbReference type="SAM" id="Phobius"/>
    </source>
</evidence>
<evidence type="ECO:0000256" key="5">
    <source>
        <dbReference type="ARBA" id="ARBA00022692"/>
    </source>
</evidence>
<gene>
    <name evidence="9" type="ORF">FB558_0777</name>
</gene>
<comment type="subcellular location">
    <subcellularLocation>
        <location evidence="1">Cell membrane</location>
        <topology evidence="1">Multi-pass membrane protein</topology>
    </subcellularLocation>
</comment>
<evidence type="ECO:0000256" key="4">
    <source>
        <dbReference type="ARBA" id="ARBA00022475"/>
    </source>
</evidence>
<dbReference type="OrthoDB" id="9775735at2"/>
<feature type="transmembrane region" description="Helical" evidence="8">
    <location>
        <begin position="332"/>
        <end position="350"/>
    </location>
</feature>
<feature type="transmembrane region" description="Helical" evidence="8">
    <location>
        <begin position="65"/>
        <end position="84"/>
    </location>
</feature>
<name>A0A543DXF9_9PSEU</name>
<feature type="transmembrane region" description="Helical" evidence="8">
    <location>
        <begin position="422"/>
        <end position="445"/>
    </location>
</feature>
<dbReference type="Pfam" id="PF02028">
    <property type="entry name" value="BCCT"/>
    <property type="match status" value="1"/>
</dbReference>
<dbReference type="InterPro" id="IPR000060">
    <property type="entry name" value="BCCT_transptr"/>
</dbReference>
<keyword evidence="6 8" id="KW-1133">Transmembrane helix</keyword>
<feature type="transmembrane region" description="Helical" evidence="8">
    <location>
        <begin position="155"/>
        <end position="175"/>
    </location>
</feature>
<keyword evidence="5 8" id="KW-0812">Transmembrane</keyword>
<evidence type="ECO:0000313" key="10">
    <source>
        <dbReference type="Proteomes" id="UP000315677"/>
    </source>
</evidence>
<keyword evidence="3" id="KW-0813">Transport</keyword>
<dbReference type="PANTHER" id="PTHR30047">
    <property type="entry name" value="HIGH-AFFINITY CHOLINE TRANSPORT PROTEIN-RELATED"/>
    <property type="match status" value="1"/>
</dbReference>